<name>A0ABP6MWJ7_9ACTN</name>
<keyword evidence="1" id="KW-0808">Transferase</keyword>
<dbReference type="EMBL" id="BAAAUG010000112">
    <property type="protein sequence ID" value="GAA3127256.1"/>
    <property type="molecule type" value="Genomic_DNA"/>
</dbReference>
<keyword evidence="3" id="KW-0902">Two-component regulatory system</keyword>
<keyword evidence="5" id="KW-0472">Membrane</keyword>
<evidence type="ECO:0000313" key="8">
    <source>
        <dbReference type="Proteomes" id="UP001501637"/>
    </source>
</evidence>
<evidence type="ECO:0000313" key="7">
    <source>
        <dbReference type="EMBL" id="GAA3127256.1"/>
    </source>
</evidence>
<dbReference type="InterPro" id="IPR050482">
    <property type="entry name" value="Sensor_HK_TwoCompSys"/>
</dbReference>
<dbReference type="InterPro" id="IPR036890">
    <property type="entry name" value="HATPase_C_sf"/>
</dbReference>
<gene>
    <name evidence="7" type="ORF">GCM10010449_55770</name>
</gene>
<dbReference type="Pfam" id="PF07730">
    <property type="entry name" value="HisKA_3"/>
    <property type="match status" value="1"/>
</dbReference>
<accession>A0ABP6MWJ7</accession>
<evidence type="ECO:0000259" key="6">
    <source>
        <dbReference type="Pfam" id="PF07730"/>
    </source>
</evidence>
<feature type="domain" description="Signal transduction histidine kinase subgroup 3 dimerisation and phosphoacceptor" evidence="6">
    <location>
        <begin position="211"/>
        <end position="275"/>
    </location>
</feature>
<dbReference type="InterPro" id="IPR011712">
    <property type="entry name" value="Sig_transdc_His_kin_sub3_dim/P"/>
</dbReference>
<comment type="caution">
    <text evidence="7">The sequence shown here is derived from an EMBL/GenBank/DDBJ whole genome shotgun (WGS) entry which is preliminary data.</text>
</comment>
<keyword evidence="8" id="KW-1185">Reference proteome</keyword>
<evidence type="ECO:0000256" key="3">
    <source>
        <dbReference type="ARBA" id="ARBA00023012"/>
    </source>
</evidence>
<dbReference type="Gene3D" id="1.20.5.1930">
    <property type="match status" value="1"/>
</dbReference>
<reference evidence="8" key="1">
    <citation type="journal article" date="2019" name="Int. J. Syst. Evol. Microbiol.">
        <title>The Global Catalogue of Microorganisms (GCM) 10K type strain sequencing project: providing services to taxonomists for standard genome sequencing and annotation.</title>
        <authorList>
            <consortium name="The Broad Institute Genomics Platform"/>
            <consortium name="The Broad Institute Genome Sequencing Center for Infectious Disease"/>
            <person name="Wu L."/>
            <person name="Ma J."/>
        </authorList>
    </citation>
    <scope>NUCLEOTIDE SEQUENCE [LARGE SCALE GENOMIC DNA]</scope>
    <source>
        <strain evidence="8">JCM 9092</strain>
    </source>
</reference>
<proteinExistence type="predicted"/>
<keyword evidence="5" id="KW-0812">Transmembrane</keyword>
<keyword evidence="2" id="KW-0418">Kinase</keyword>
<dbReference type="PANTHER" id="PTHR24421">
    <property type="entry name" value="NITRATE/NITRITE SENSOR PROTEIN NARX-RELATED"/>
    <property type="match status" value="1"/>
</dbReference>
<evidence type="ECO:0000256" key="5">
    <source>
        <dbReference type="SAM" id="Phobius"/>
    </source>
</evidence>
<feature type="transmembrane region" description="Helical" evidence="5">
    <location>
        <begin position="42"/>
        <end position="63"/>
    </location>
</feature>
<dbReference type="CDD" id="cd16917">
    <property type="entry name" value="HATPase_UhpB-NarQ-NarX-like"/>
    <property type="match status" value="1"/>
</dbReference>
<dbReference type="PANTHER" id="PTHR24421:SF63">
    <property type="entry name" value="SENSOR HISTIDINE KINASE DESK"/>
    <property type="match status" value="1"/>
</dbReference>
<dbReference type="Gene3D" id="3.30.565.10">
    <property type="entry name" value="Histidine kinase-like ATPase, C-terminal domain"/>
    <property type="match status" value="1"/>
</dbReference>
<keyword evidence="5" id="KW-1133">Transmembrane helix</keyword>
<feature type="transmembrane region" description="Helical" evidence="5">
    <location>
        <begin position="123"/>
        <end position="139"/>
    </location>
</feature>
<dbReference type="Proteomes" id="UP001501637">
    <property type="component" value="Unassembled WGS sequence"/>
</dbReference>
<evidence type="ECO:0000256" key="4">
    <source>
        <dbReference type="SAM" id="MobiDB-lite"/>
    </source>
</evidence>
<evidence type="ECO:0000256" key="1">
    <source>
        <dbReference type="ARBA" id="ARBA00022679"/>
    </source>
</evidence>
<feature type="region of interest" description="Disordered" evidence="4">
    <location>
        <begin position="1"/>
        <end position="34"/>
    </location>
</feature>
<organism evidence="7 8">
    <name type="scientific">Streptomyces rectiviolaceus</name>
    <dbReference type="NCBI Taxonomy" id="332591"/>
    <lineage>
        <taxon>Bacteria</taxon>
        <taxon>Bacillati</taxon>
        <taxon>Actinomycetota</taxon>
        <taxon>Actinomycetes</taxon>
        <taxon>Kitasatosporales</taxon>
        <taxon>Streptomycetaceae</taxon>
        <taxon>Streptomyces</taxon>
    </lineage>
</organism>
<protein>
    <recommendedName>
        <fullName evidence="6">Signal transduction histidine kinase subgroup 3 dimerisation and phosphoacceptor domain-containing protein</fullName>
    </recommendedName>
</protein>
<evidence type="ECO:0000256" key="2">
    <source>
        <dbReference type="ARBA" id="ARBA00022777"/>
    </source>
</evidence>
<dbReference type="SUPFAM" id="SSF55874">
    <property type="entry name" value="ATPase domain of HSP90 chaperone/DNA topoisomerase II/histidine kinase"/>
    <property type="match status" value="1"/>
</dbReference>
<sequence>MREKAVPTMDSRERSDIADDARGGRGTEPMPRRSRDLLAPRLARTILLAALLSYTLITMLNILSTTISTTQTVVALGSLGAILGLQLKHSAAGANRMPLRVKSLTLSVQALLTYVPFTVFHTGWGSMAGFLAGSVLLLLRPRTGWTLYGLVGLSMLVPPLLDRLPVLDVIYVCQSTLLTGLVTYGLSRLNELVSEVHAARGELARMAVTKERLRFARDLHDLLGFSLSAITLKSELIHRLIPAHPQRAMNEIQEVLAVSRESLADVRRVASGFQNMSLEQEISSAQSVLNSADIGVDVMVSLTGISPQSDTVLATVLREAVTNLLRHSRAGHCTIHAVQRAGRVSLLVINDGIEPGYRDPSPHSGSGLGNLEARVRAIGGEVEAAGGADRTFRLRAEVPSHPSAAAASLAEEIAEIRDPAA</sequence>